<gene>
    <name evidence="1" type="primary">SPAG6</name>
    <name evidence="1" type="synonym">spag6</name>
</gene>
<dbReference type="AlphaFoldDB" id="A0A8C7L944"/>
<reference evidence="1" key="1">
    <citation type="submission" date="2025-08" db="UniProtKB">
        <authorList>
            <consortium name="Ensembl"/>
        </authorList>
    </citation>
    <scope>IDENTIFICATION</scope>
</reference>
<dbReference type="Proteomes" id="UP000694557">
    <property type="component" value="Unassembled WGS sequence"/>
</dbReference>
<proteinExistence type="predicted"/>
<dbReference type="SMART" id="SM00185">
    <property type="entry name" value="ARM"/>
    <property type="match status" value="6"/>
</dbReference>
<dbReference type="Ensembl" id="ENSOKIT00005119771.1">
    <property type="protein sequence ID" value="ENSOKIP00005111875.1"/>
    <property type="gene ID" value="ENSOKIG00005048697.1"/>
</dbReference>
<dbReference type="GO" id="GO:0007288">
    <property type="term" value="P:sperm axoneme assembly"/>
    <property type="evidence" value="ECO:0007669"/>
    <property type="project" value="TreeGrafter"/>
</dbReference>
<dbReference type="GO" id="GO:0001669">
    <property type="term" value="C:acrosomal vesicle"/>
    <property type="evidence" value="ECO:0007669"/>
    <property type="project" value="TreeGrafter"/>
</dbReference>
<dbReference type="PANTHER" id="PTHR23314">
    <property type="entry name" value="SPERM-ASSOCIATED ANTIGEN 6 ARMADILLO REPEAT-CONTAINING"/>
    <property type="match status" value="1"/>
</dbReference>
<evidence type="ECO:0000313" key="1">
    <source>
        <dbReference type="Ensembl" id="ENSOKIP00005111875.1"/>
    </source>
</evidence>
<keyword evidence="2" id="KW-1185">Reference proteome</keyword>
<dbReference type="GO" id="GO:0015630">
    <property type="term" value="C:microtubule cytoskeleton"/>
    <property type="evidence" value="ECO:0007669"/>
    <property type="project" value="TreeGrafter"/>
</dbReference>
<dbReference type="GO" id="GO:0046847">
    <property type="term" value="P:filopodium assembly"/>
    <property type="evidence" value="ECO:0007669"/>
    <property type="project" value="TreeGrafter"/>
</dbReference>
<evidence type="ECO:0000313" key="2">
    <source>
        <dbReference type="Proteomes" id="UP000694557"/>
    </source>
</evidence>
<dbReference type="GO" id="GO:0005930">
    <property type="term" value="C:axoneme"/>
    <property type="evidence" value="ECO:0007669"/>
    <property type="project" value="TreeGrafter"/>
</dbReference>
<dbReference type="Gene3D" id="1.25.10.10">
    <property type="entry name" value="Leucine-rich Repeat Variant"/>
    <property type="match status" value="2"/>
</dbReference>
<reference evidence="1" key="2">
    <citation type="submission" date="2025-09" db="UniProtKB">
        <authorList>
            <consortium name="Ensembl"/>
        </authorList>
    </citation>
    <scope>IDENTIFICATION</scope>
</reference>
<dbReference type="GO" id="GO:0005576">
    <property type="term" value="C:extracellular region"/>
    <property type="evidence" value="ECO:0007669"/>
    <property type="project" value="GOC"/>
</dbReference>
<organism evidence="1 2">
    <name type="scientific">Oncorhynchus kisutch</name>
    <name type="common">Coho salmon</name>
    <name type="synonym">Salmo kisutch</name>
    <dbReference type="NCBI Taxonomy" id="8019"/>
    <lineage>
        <taxon>Eukaryota</taxon>
        <taxon>Metazoa</taxon>
        <taxon>Chordata</taxon>
        <taxon>Craniata</taxon>
        <taxon>Vertebrata</taxon>
        <taxon>Euteleostomi</taxon>
        <taxon>Actinopterygii</taxon>
        <taxon>Neopterygii</taxon>
        <taxon>Teleostei</taxon>
        <taxon>Protacanthopterygii</taxon>
        <taxon>Salmoniformes</taxon>
        <taxon>Salmonidae</taxon>
        <taxon>Salmoninae</taxon>
        <taxon>Oncorhynchus</taxon>
    </lineage>
</organism>
<dbReference type="InterPro" id="IPR000225">
    <property type="entry name" value="Armadillo"/>
</dbReference>
<dbReference type="GO" id="GO:0097228">
    <property type="term" value="C:sperm principal piece"/>
    <property type="evidence" value="ECO:0007669"/>
    <property type="project" value="TreeGrafter"/>
</dbReference>
<name>A0A8C7L944_ONCKI</name>
<dbReference type="InterPro" id="IPR016024">
    <property type="entry name" value="ARM-type_fold"/>
</dbReference>
<protein>
    <submittedName>
        <fullName evidence="1">Sperm associated antigen 6</fullName>
    </submittedName>
</protein>
<dbReference type="GeneTree" id="ENSGT00900000141099"/>
<sequence>MDLALGTGLLSCCNRKGPSPNCLFEQYQKSRTQFVQTIAELATRPQNIETLQNAGKLGLGSPTLMLSQTTALALGRLANYNDDLAEAVVKGDILPQLVYSLTEQNRFYKKAAAFVLRAVAKHSPALAQAVVDCGALDALVISLEEFDPGVKEAAAWALGYIARHNAHLSQAVVDAGAVPLLVLCIQEPEVALKRIAASALSDIAKHSPELAQTVVDTGAIAHLAQMILNPDAKLKRQVFSALSQISKHSVDLAEMVVEAEIFPAVLACLRDPDEYVRKNVTTLMREITKHTPELSLMIVNAGGVAAVIDYLGDSRGNVRLPGIMMLGYVAAHSENLAMAVIVSKGVPQLAICLSEEPEEHIKAATAWAFGQIGRHTPEHARAVSTANVLPKLLALYMDTDSSEDLQVKTAQGFKIQCIVFLVSSPLPFSPPLQVLPHDSKARRLFVTSGGLKKVQEIKADPGSALQEYINSINNCYPEEIVRYYSPGYSETLLARVEKYQPV</sequence>
<dbReference type="GO" id="GO:0003351">
    <property type="term" value="P:epithelial cilium movement involved in extracellular fluid movement"/>
    <property type="evidence" value="ECO:0007669"/>
    <property type="project" value="TreeGrafter"/>
</dbReference>
<dbReference type="GO" id="GO:0008017">
    <property type="term" value="F:microtubule binding"/>
    <property type="evidence" value="ECO:0007669"/>
    <property type="project" value="TreeGrafter"/>
</dbReference>
<dbReference type="FunFam" id="1.25.10.10:FF:000196">
    <property type="entry name" value="Sperm associated antigen 6"/>
    <property type="match status" value="1"/>
</dbReference>
<dbReference type="InterPro" id="IPR011989">
    <property type="entry name" value="ARM-like"/>
</dbReference>
<dbReference type="SUPFAM" id="SSF48371">
    <property type="entry name" value="ARM repeat"/>
    <property type="match status" value="1"/>
</dbReference>
<accession>A0A8C7L944</accession>
<dbReference type="PANTHER" id="PTHR23314:SF0">
    <property type="entry name" value="SPERM-ASSOCIATED ANTIGEN 6"/>
    <property type="match status" value="1"/>
</dbReference>
<dbReference type="Pfam" id="PF00514">
    <property type="entry name" value="Arm"/>
    <property type="match status" value="3"/>
</dbReference>
<dbReference type="GO" id="GO:1990138">
    <property type="term" value="P:neuron projection extension"/>
    <property type="evidence" value="ECO:0007669"/>
    <property type="project" value="TreeGrafter"/>
</dbReference>